<evidence type="ECO:0000313" key="2">
    <source>
        <dbReference type="Proteomes" id="UP000292507"/>
    </source>
</evidence>
<sequence>MGVDLTDGPPDIVVDFSAAWTRVLPDDDIAGWARAAAERTWALSGVQPSALDAEMLAAEYTVLARVALTTPCFGAFVFCPEPSRGPRACVRLIGLRHPAGVEDRTLIDQFLLPAERQLLSPQVEQATDAGLRRIRIRQRAWSADTGKVSDHIAYVFPGDEGAWALTTSLPDPRETELLLSDLDELAAGVRLQGAR</sequence>
<dbReference type="EMBL" id="SHKV01000001">
    <property type="protein sequence ID" value="RZU32714.1"/>
    <property type="molecule type" value="Genomic_DNA"/>
</dbReference>
<proteinExistence type="predicted"/>
<accession>A0A4Q7Y809</accession>
<dbReference type="RefSeq" id="WP_104529559.1">
    <property type="nucleotide sequence ID" value="NZ_POQT01000029.1"/>
</dbReference>
<comment type="caution">
    <text evidence="1">The sequence shown here is derived from an EMBL/GenBank/DDBJ whole genome shotgun (WGS) entry which is preliminary data.</text>
</comment>
<reference evidence="1 2" key="1">
    <citation type="submission" date="2019-02" db="EMBL/GenBank/DDBJ databases">
        <title>Sequencing the genomes of 1000 actinobacteria strains.</title>
        <authorList>
            <person name="Klenk H.-P."/>
        </authorList>
    </citation>
    <scope>NUCLEOTIDE SEQUENCE [LARGE SCALE GENOMIC DNA]</scope>
    <source>
        <strain evidence="1 2">DSM 44509</strain>
    </source>
</reference>
<dbReference type="AlphaFoldDB" id="A0A4Q7Y809"/>
<name>A0A4Q7Y809_9ACTN</name>
<dbReference type="Proteomes" id="UP000292507">
    <property type="component" value="Unassembled WGS sequence"/>
</dbReference>
<keyword evidence="2" id="KW-1185">Reference proteome</keyword>
<organism evidence="1 2">
    <name type="scientific">Blastococcus saxobsidens</name>
    <dbReference type="NCBI Taxonomy" id="138336"/>
    <lineage>
        <taxon>Bacteria</taxon>
        <taxon>Bacillati</taxon>
        <taxon>Actinomycetota</taxon>
        <taxon>Actinomycetes</taxon>
        <taxon>Geodermatophilales</taxon>
        <taxon>Geodermatophilaceae</taxon>
        <taxon>Blastococcus</taxon>
    </lineage>
</organism>
<protein>
    <submittedName>
        <fullName evidence="1">Uncharacterized protein</fullName>
    </submittedName>
</protein>
<evidence type="ECO:0000313" key="1">
    <source>
        <dbReference type="EMBL" id="RZU32714.1"/>
    </source>
</evidence>
<dbReference type="OrthoDB" id="5186883at2"/>
<gene>
    <name evidence="1" type="ORF">BKA19_2416</name>
</gene>